<dbReference type="Proteomes" id="UP001420932">
    <property type="component" value="Unassembled WGS sequence"/>
</dbReference>
<keyword evidence="3" id="KW-1185">Reference proteome</keyword>
<evidence type="ECO:0000313" key="3">
    <source>
        <dbReference type="Proteomes" id="UP001420932"/>
    </source>
</evidence>
<feature type="region of interest" description="Disordered" evidence="1">
    <location>
        <begin position="205"/>
        <end position="225"/>
    </location>
</feature>
<comment type="caution">
    <text evidence="2">The sequence shown here is derived from an EMBL/GenBank/DDBJ whole genome shotgun (WGS) entry which is preliminary data.</text>
</comment>
<gene>
    <name evidence="2" type="ORF">Syun_020876</name>
</gene>
<sequence>MTSSSRGPGGGAAVGEDVQIRSRARRRQLVIYSEDIGAALLRTLLDLEDRSSVSGSMMGRVQEYGEVEEWCETSAEYVNLKIRPIMISLTYKVLSRVFRNSLSKEMRKKRNSEVIWRGGRCGIGEALFVQGEEEEEKLWSDLERRKVISVYFGFLLSSDDIDWYRRLQNTKTKQVESHSLPISMADSGRYSDHMCTKILHIGSSSSSRFAGQGRKDRESAGEAVKLEPLEFGEHHEAINWS</sequence>
<dbReference type="EMBL" id="JBBNAF010000009">
    <property type="protein sequence ID" value="KAK9114079.1"/>
    <property type="molecule type" value="Genomic_DNA"/>
</dbReference>
<evidence type="ECO:0000256" key="1">
    <source>
        <dbReference type="SAM" id="MobiDB-lite"/>
    </source>
</evidence>
<feature type="compositionally biased region" description="Basic and acidic residues" evidence="1">
    <location>
        <begin position="213"/>
        <end position="225"/>
    </location>
</feature>
<dbReference type="AlphaFoldDB" id="A0AAP0IEM8"/>
<name>A0AAP0IEM8_9MAGN</name>
<accession>A0AAP0IEM8</accession>
<organism evidence="2 3">
    <name type="scientific">Stephania yunnanensis</name>
    <dbReference type="NCBI Taxonomy" id="152371"/>
    <lineage>
        <taxon>Eukaryota</taxon>
        <taxon>Viridiplantae</taxon>
        <taxon>Streptophyta</taxon>
        <taxon>Embryophyta</taxon>
        <taxon>Tracheophyta</taxon>
        <taxon>Spermatophyta</taxon>
        <taxon>Magnoliopsida</taxon>
        <taxon>Ranunculales</taxon>
        <taxon>Menispermaceae</taxon>
        <taxon>Menispermoideae</taxon>
        <taxon>Cissampelideae</taxon>
        <taxon>Stephania</taxon>
    </lineage>
</organism>
<proteinExistence type="predicted"/>
<evidence type="ECO:0000313" key="2">
    <source>
        <dbReference type="EMBL" id="KAK9114079.1"/>
    </source>
</evidence>
<protein>
    <submittedName>
        <fullName evidence="2">Uncharacterized protein</fullName>
    </submittedName>
</protein>
<reference evidence="2 3" key="1">
    <citation type="submission" date="2024-01" db="EMBL/GenBank/DDBJ databases">
        <title>Genome assemblies of Stephania.</title>
        <authorList>
            <person name="Yang L."/>
        </authorList>
    </citation>
    <scope>NUCLEOTIDE SEQUENCE [LARGE SCALE GENOMIC DNA]</scope>
    <source>
        <strain evidence="2">YNDBR</strain>
        <tissue evidence="2">Leaf</tissue>
    </source>
</reference>